<dbReference type="RefSeq" id="WP_083515031.1">
    <property type="nucleotide sequence ID" value="NZ_LOED01000006.1"/>
</dbReference>
<feature type="transmembrane region" description="Helical" evidence="1">
    <location>
        <begin position="43"/>
        <end position="62"/>
    </location>
</feature>
<evidence type="ECO:0008006" key="4">
    <source>
        <dbReference type="Google" id="ProtNLM"/>
    </source>
</evidence>
<gene>
    <name evidence="2" type="ORF">AN618_07990</name>
</gene>
<evidence type="ECO:0000313" key="2">
    <source>
        <dbReference type="EMBL" id="KXG77991.1"/>
    </source>
</evidence>
<dbReference type="EMBL" id="LOED01000006">
    <property type="protein sequence ID" value="KXG77991.1"/>
    <property type="molecule type" value="Genomic_DNA"/>
</dbReference>
<keyword evidence="1" id="KW-0812">Transmembrane</keyword>
<feature type="transmembrane region" description="Helical" evidence="1">
    <location>
        <begin position="74"/>
        <end position="100"/>
    </location>
</feature>
<evidence type="ECO:0000313" key="3">
    <source>
        <dbReference type="Proteomes" id="UP000070427"/>
    </source>
</evidence>
<organism evidence="2 3">
    <name type="scientific">Fervidicola ferrireducens</name>
    <dbReference type="NCBI Taxonomy" id="520764"/>
    <lineage>
        <taxon>Bacteria</taxon>
        <taxon>Bacillati</taxon>
        <taxon>Bacillota</taxon>
        <taxon>Clostridia</taxon>
        <taxon>Thermosediminibacterales</taxon>
        <taxon>Thermosediminibacteraceae</taxon>
        <taxon>Fervidicola</taxon>
    </lineage>
</organism>
<protein>
    <recommendedName>
        <fullName evidence="4">Permease</fullName>
    </recommendedName>
</protein>
<evidence type="ECO:0000256" key="1">
    <source>
        <dbReference type="SAM" id="Phobius"/>
    </source>
</evidence>
<keyword evidence="3" id="KW-1185">Reference proteome</keyword>
<feature type="transmembrane region" description="Helical" evidence="1">
    <location>
        <begin position="106"/>
        <end position="126"/>
    </location>
</feature>
<reference evidence="2 3" key="1">
    <citation type="submission" date="2015-12" db="EMBL/GenBank/DDBJ databases">
        <title>Draft genome sequnece of Fervidicola ferrireducens strain Y170.</title>
        <authorList>
            <person name="Patel B.K."/>
        </authorList>
    </citation>
    <scope>NUCLEOTIDE SEQUENCE [LARGE SCALE GENOMIC DNA]</scope>
    <source>
        <strain evidence="2 3">Y170</strain>
    </source>
</reference>
<sequence>MFTAVLYAVTMIFFLFSLAKDAKKTKMALIKSWKSFANILPPFLTVLSLVGLALTVLNPDLISRIIGAKTGIKGMLITSAIGAITLIPGFVAFPLAASLLEKGAGIMQLAVFISTLMMVGVVTLPLEISYFGRKEAFLRNGLAYIFSFFVAFIIGMVVS</sequence>
<keyword evidence="1" id="KW-0472">Membrane</keyword>
<accession>A0A140LBR6</accession>
<dbReference type="Proteomes" id="UP000070427">
    <property type="component" value="Unassembled WGS sequence"/>
</dbReference>
<dbReference type="STRING" id="520764.AN618_07990"/>
<comment type="caution">
    <text evidence="2">The sequence shown here is derived from an EMBL/GenBank/DDBJ whole genome shotgun (WGS) entry which is preliminary data.</text>
</comment>
<dbReference type="AlphaFoldDB" id="A0A140LBR6"/>
<name>A0A140LBR6_9FIRM</name>
<dbReference type="PATRIC" id="fig|520764.3.peg.827"/>
<dbReference type="OrthoDB" id="5465282at2"/>
<keyword evidence="1" id="KW-1133">Transmembrane helix</keyword>
<dbReference type="InParanoid" id="A0A140LBR6"/>
<proteinExistence type="predicted"/>
<feature type="transmembrane region" description="Helical" evidence="1">
    <location>
        <begin position="138"/>
        <end position="158"/>
    </location>
</feature>